<keyword evidence="8 9" id="KW-0539">Nucleus</keyword>
<keyword evidence="4 9" id="KW-0156">Chromatin regulator</keyword>
<evidence type="ECO:0000256" key="7">
    <source>
        <dbReference type="ARBA" id="ARBA00023163"/>
    </source>
</evidence>
<dbReference type="AlphaFoldDB" id="A0A0H5CCW3"/>
<comment type="subcellular location">
    <subcellularLocation>
        <location evidence="1 9">Nucleus</location>
    </subcellularLocation>
</comment>
<reference evidence="13" key="1">
    <citation type="journal article" date="2015" name="J. Biotechnol.">
        <title>The structure of the Cyberlindnera jadinii genome and its relation to Candida utilis analyzed by the occurrence of single nucleotide polymorphisms.</title>
        <authorList>
            <person name="Rupp O."/>
            <person name="Brinkrolf K."/>
            <person name="Buerth C."/>
            <person name="Kunigo M."/>
            <person name="Schneider J."/>
            <person name="Jaenicke S."/>
            <person name="Goesmann A."/>
            <person name="Puehler A."/>
            <person name="Jaeger K.-E."/>
            <person name="Ernst J.F."/>
        </authorList>
    </citation>
    <scope>NUCLEOTIDE SEQUENCE [LARGE SCALE GENOMIC DNA]</scope>
    <source>
        <strain evidence="13">ATCC 18201 / CBS 1600 / BCRC 20928 / JCM 3617 / NBRC 0987 / NRRL Y-1542</strain>
    </source>
</reference>
<dbReference type="GO" id="GO:0006325">
    <property type="term" value="P:chromatin organization"/>
    <property type="evidence" value="ECO:0007669"/>
    <property type="project" value="UniProtKB-KW"/>
</dbReference>
<dbReference type="Pfam" id="PF09340">
    <property type="entry name" value="NuA4"/>
    <property type="match status" value="1"/>
</dbReference>
<proteinExistence type="inferred from homology"/>
<evidence type="ECO:0000256" key="3">
    <source>
        <dbReference type="ARBA" id="ARBA00018504"/>
    </source>
</evidence>
<dbReference type="GO" id="GO:0005634">
    <property type="term" value="C:nucleus"/>
    <property type="evidence" value="ECO:0007669"/>
    <property type="project" value="UniProtKB-SubCell"/>
</dbReference>
<evidence type="ECO:0000313" key="12">
    <source>
        <dbReference type="EMBL" id="CEP22464.1"/>
    </source>
</evidence>
<comment type="subunit">
    <text evidence="9">Component of the NuA4 histone acetyltransferase complex.</text>
</comment>
<evidence type="ECO:0000256" key="11">
    <source>
        <dbReference type="SAM" id="MobiDB-lite"/>
    </source>
</evidence>
<keyword evidence="5 9" id="KW-0805">Transcription regulation</keyword>
<dbReference type="GO" id="GO:0006281">
    <property type="term" value="P:DNA repair"/>
    <property type="evidence" value="ECO:0007669"/>
    <property type="project" value="UniProtKB-UniRule"/>
</dbReference>
<evidence type="ECO:0000256" key="6">
    <source>
        <dbReference type="ARBA" id="ARBA00023054"/>
    </source>
</evidence>
<dbReference type="Proteomes" id="UP000038830">
    <property type="component" value="Unassembled WGS sequence"/>
</dbReference>
<evidence type="ECO:0000256" key="10">
    <source>
        <dbReference type="SAM" id="Coils"/>
    </source>
</evidence>
<evidence type="ECO:0000256" key="4">
    <source>
        <dbReference type="ARBA" id="ARBA00022853"/>
    </source>
</evidence>
<dbReference type="PANTHER" id="PTHR13476">
    <property type="entry name" value="CHROMATIN MODIFICATION-RELATED PROTEIN MEAF6"/>
    <property type="match status" value="1"/>
</dbReference>
<evidence type="ECO:0000256" key="9">
    <source>
        <dbReference type="RuleBase" id="RU368022"/>
    </source>
</evidence>
<evidence type="ECO:0000256" key="8">
    <source>
        <dbReference type="ARBA" id="ARBA00023242"/>
    </source>
</evidence>
<gene>
    <name evidence="12" type="ORF">BN1211_2830</name>
</gene>
<keyword evidence="9" id="KW-0234">DNA repair</keyword>
<keyword evidence="9" id="KW-0227">DNA damage</keyword>
<protein>
    <recommendedName>
        <fullName evidence="3 9">Chromatin modification-related protein EAF6</fullName>
    </recommendedName>
</protein>
<accession>A0A0H5CCW3</accession>
<dbReference type="InterPro" id="IPR015418">
    <property type="entry name" value="Eaf6"/>
</dbReference>
<feature type="region of interest" description="Disordered" evidence="11">
    <location>
        <begin position="85"/>
        <end position="108"/>
    </location>
</feature>
<evidence type="ECO:0000256" key="1">
    <source>
        <dbReference type="ARBA" id="ARBA00004123"/>
    </source>
</evidence>
<evidence type="ECO:0000256" key="5">
    <source>
        <dbReference type="ARBA" id="ARBA00023015"/>
    </source>
</evidence>
<comment type="function">
    <text evidence="9">Component of the NuA4 histone acetyltransferase complex which is involved in transcriptional activation of selected genes principally by acetylation of nucleosomal histone H4 and H2A. The NuA4 complex is also involved in DNA repair.</text>
</comment>
<comment type="similarity">
    <text evidence="2 9">Belongs to the EAF6 family.</text>
</comment>
<sequence>MPDIKEYEQLKKQLQQAILKKKQLDQRITLIEEDIFQKESAYLAQSNGSIVRGFENLKQQKKRPLFTDDDRVFSLSSYTFVRHLQKQDDDDSVENTPSTGTKKRKREP</sequence>
<evidence type="ECO:0000256" key="2">
    <source>
        <dbReference type="ARBA" id="ARBA00010916"/>
    </source>
</evidence>
<feature type="coiled-coil region" evidence="10">
    <location>
        <begin position="4"/>
        <end position="34"/>
    </location>
</feature>
<keyword evidence="7 9" id="KW-0804">Transcription</keyword>
<name>A0A0H5CCW3_CYBJN</name>
<keyword evidence="6 10" id="KW-0175">Coiled coil</keyword>
<evidence type="ECO:0000313" key="13">
    <source>
        <dbReference type="Proteomes" id="UP000038830"/>
    </source>
</evidence>
<dbReference type="EMBL" id="CDQK01000003">
    <property type="protein sequence ID" value="CEP22464.1"/>
    <property type="molecule type" value="Genomic_DNA"/>
</dbReference>
<organism evidence="12 13">
    <name type="scientific">Cyberlindnera jadinii (strain ATCC 18201 / CBS 1600 / BCRC 20928 / JCM 3617 / NBRC 0987 / NRRL Y-1542)</name>
    <name type="common">Torula yeast</name>
    <name type="synonym">Candida utilis</name>
    <dbReference type="NCBI Taxonomy" id="983966"/>
    <lineage>
        <taxon>Eukaryota</taxon>
        <taxon>Fungi</taxon>
        <taxon>Dikarya</taxon>
        <taxon>Ascomycota</taxon>
        <taxon>Saccharomycotina</taxon>
        <taxon>Saccharomycetes</taxon>
        <taxon>Phaffomycetales</taxon>
        <taxon>Phaffomycetaceae</taxon>
        <taxon>Cyberlindnera</taxon>
    </lineage>
</organism>
<dbReference type="GO" id="GO:0035267">
    <property type="term" value="C:NuA4 histone acetyltransferase complex"/>
    <property type="evidence" value="ECO:0007669"/>
    <property type="project" value="UniProtKB-UniRule"/>
</dbReference>